<evidence type="ECO:0000256" key="1">
    <source>
        <dbReference type="SAM" id="Phobius"/>
    </source>
</evidence>
<organism evidence="2">
    <name type="scientific">mine drainage metagenome</name>
    <dbReference type="NCBI Taxonomy" id="410659"/>
    <lineage>
        <taxon>unclassified sequences</taxon>
        <taxon>metagenomes</taxon>
        <taxon>ecological metagenomes</taxon>
    </lineage>
</organism>
<comment type="caution">
    <text evidence="2">The sequence shown here is derived from an EMBL/GenBank/DDBJ whole genome shotgun (WGS) entry which is preliminary data.</text>
</comment>
<feature type="transmembrane region" description="Helical" evidence="1">
    <location>
        <begin position="127"/>
        <end position="152"/>
    </location>
</feature>
<name>T0Y3D0_9ZZZZ</name>
<gene>
    <name evidence="2" type="ORF">B1B_18709</name>
</gene>
<feature type="transmembrane region" description="Helical" evidence="1">
    <location>
        <begin position="6"/>
        <end position="26"/>
    </location>
</feature>
<accession>T0Y3D0</accession>
<keyword evidence="1" id="KW-0812">Transmembrane</keyword>
<feature type="transmembrane region" description="Helical" evidence="1">
    <location>
        <begin position="95"/>
        <end position="115"/>
    </location>
</feature>
<keyword evidence="1" id="KW-0472">Membrane</keyword>
<dbReference type="EMBL" id="AUZY01012538">
    <property type="protein sequence ID" value="EQD29561.1"/>
    <property type="molecule type" value="Genomic_DNA"/>
</dbReference>
<proteinExistence type="predicted"/>
<feature type="transmembrane region" description="Helical" evidence="1">
    <location>
        <begin position="191"/>
        <end position="209"/>
    </location>
</feature>
<protein>
    <submittedName>
        <fullName evidence="2">Uncharacterized protein</fullName>
    </submittedName>
</protein>
<reference evidence="2" key="2">
    <citation type="journal article" date="2014" name="ISME J.">
        <title>Microbial stratification in low pH oxic and suboxic macroscopic growths along an acid mine drainage.</title>
        <authorList>
            <person name="Mendez-Garcia C."/>
            <person name="Mesa V."/>
            <person name="Sprenger R.R."/>
            <person name="Richter M."/>
            <person name="Diez M.S."/>
            <person name="Solano J."/>
            <person name="Bargiela R."/>
            <person name="Golyshina O.V."/>
            <person name="Manteca A."/>
            <person name="Ramos J.L."/>
            <person name="Gallego J.R."/>
            <person name="Llorente I."/>
            <person name="Martins Dos Santos V.A."/>
            <person name="Jensen O.N."/>
            <person name="Pelaez A.I."/>
            <person name="Sanchez J."/>
            <person name="Ferrer M."/>
        </authorList>
    </citation>
    <scope>NUCLEOTIDE SEQUENCE</scope>
</reference>
<feature type="transmembrane region" description="Helical" evidence="1">
    <location>
        <begin position="158"/>
        <end position="179"/>
    </location>
</feature>
<feature type="non-terminal residue" evidence="2">
    <location>
        <position position="210"/>
    </location>
</feature>
<feature type="non-terminal residue" evidence="2">
    <location>
        <position position="1"/>
    </location>
</feature>
<keyword evidence="1" id="KW-1133">Transmembrane helix</keyword>
<evidence type="ECO:0000313" key="2">
    <source>
        <dbReference type="EMBL" id="EQD29561.1"/>
    </source>
</evidence>
<sequence>THGTTFAGGAVWMRSLGILGVILIIAPKVNIIRVHGQNAGLRIDDFVIAVTWVIILWHCVNNGSRVLGSLGYLTFIGISLISVVIGWVFGWHGNILYPVRLVEYFTFLYYGYCFARSGTIRSAMITIVAIEGFVMVAQALRVVGGFSVTGYVSHVGRVIGLTAGPWEIGYVLNLVYIALLHDARVRGRNTAILTIGIAALLILTQSRAAE</sequence>
<dbReference type="AlphaFoldDB" id="T0Y3D0"/>
<feature type="transmembrane region" description="Helical" evidence="1">
    <location>
        <begin position="70"/>
        <end position="89"/>
    </location>
</feature>
<reference evidence="2" key="1">
    <citation type="submission" date="2013-08" db="EMBL/GenBank/DDBJ databases">
        <authorList>
            <person name="Mendez C."/>
            <person name="Richter M."/>
            <person name="Ferrer M."/>
            <person name="Sanchez J."/>
        </authorList>
    </citation>
    <scope>NUCLEOTIDE SEQUENCE</scope>
</reference>